<gene>
    <name evidence="2" type="primary">LOC109005948</name>
</gene>
<dbReference type="GO" id="GO:0031146">
    <property type="term" value="P:SCF-dependent proteasomal ubiquitin-dependent protein catabolic process"/>
    <property type="evidence" value="ECO:0000318"/>
    <property type="project" value="GO_Central"/>
</dbReference>
<dbReference type="PANTHER" id="PTHR16008">
    <property type="entry name" value="F-BOX ONLY PROTEIN 4"/>
    <property type="match status" value="1"/>
</dbReference>
<evidence type="ECO:0000313" key="1">
    <source>
        <dbReference type="Proteomes" id="UP000235220"/>
    </source>
</evidence>
<proteinExistence type="predicted"/>
<dbReference type="PROSITE" id="PS50181">
    <property type="entry name" value="FBOX"/>
    <property type="match status" value="1"/>
</dbReference>
<dbReference type="Gene3D" id="1.20.1280.50">
    <property type="match status" value="1"/>
</dbReference>
<sequence>MKKKSNCFPTDRKKAYARGSRRWWKRPTVVEDLTTGRETMSMKPSQGIQSSLPDDIVLKIVSLLQVQDVCALGSCCRFWRESCDSDCIWEFLAKERWPSLSLFNQSSSSRTLSPTQAPISKGWRCFYIKRHKEIAGMVAVVTESMEKCLLTGSLEVGDYLKAVGDLCTMHLGFKDVQMLLFKLQHNVLINLVGLHYCMYWLGVPGEKVVEALQSCKISKRGVCIKWWKLGRLFYGFRMRDESHSRRVSLEDLALAKEQEVLVVLQRGAIYEVLRVQISAADPPFTP</sequence>
<accession>A0A6P9DVN1</accession>
<keyword evidence="1" id="KW-1185">Reference proteome</keyword>
<dbReference type="GO" id="GO:0000209">
    <property type="term" value="P:protein polyubiquitination"/>
    <property type="evidence" value="ECO:0000318"/>
    <property type="project" value="GO_Central"/>
</dbReference>
<dbReference type="KEGG" id="jre:109005948"/>
<dbReference type="AlphaFoldDB" id="A0A6P9DVN1"/>
<organism evidence="1 2">
    <name type="scientific">Juglans regia</name>
    <name type="common">English walnut</name>
    <dbReference type="NCBI Taxonomy" id="51240"/>
    <lineage>
        <taxon>Eukaryota</taxon>
        <taxon>Viridiplantae</taxon>
        <taxon>Streptophyta</taxon>
        <taxon>Embryophyta</taxon>
        <taxon>Tracheophyta</taxon>
        <taxon>Spermatophyta</taxon>
        <taxon>Magnoliopsida</taxon>
        <taxon>eudicotyledons</taxon>
        <taxon>Gunneridae</taxon>
        <taxon>Pentapetalae</taxon>
        <taxon>rosids</taxon>
        <taxon>fabids</taxon>
        <taxon>Fagales</taxon>
        <taxon>Juglandaceae</taxon>
        <taxon>Juglans</taxon>
    </lineage>
</organism>
<evidence type="ECO:0000313" key="2">
    <source>
        <dbReference type="RefSeq" id="XP_035539314.1"/>
    </source>
</evidence>
<dbReference type="Gramene" id="Jr12_11620_p1">
    <property type="protein sequence ID" value="cds.Jr12_11620_p1"/>
    <property type="gene ID" value="Jr12_11620"/>
</dbReference>
<dbReference type="FunCoup" id="A0A6P9DVN1">
    <property type="interactions" value="395"/>
</dbReference>
<dbReference type="PANTHER" id="PTHR16008:SF4">
    <property type="entry name" value="F-BOX ONLY PROTEIN 4"/>
    <property type="match status" value="1"/>
</dbReference>
<dbReference type="Proteomes" id="UP000235220">
    <property type="component" value="Chromosome 12"/>
</dbReference>
<name>A0A6P9DVN1_JUGRE</name>
<dbReference type="SUPFAM" id="SSF81383">
    <property type="entry name" value="F-box domain"/>
    <property type="match status" value="1"/>
</dbReference>
<dbReference type="InterPro" id="IPR039588">
    <property type="entry name" value="FBXO4"/>
</dbReference>
<protein>
    <submittedName>
        <fullName evidence="2">Uncharacterized protein LOC109005948</fullName>
    </submittedName>
</protein>
<dbReference type="RefSeq" id="XP_035539314.1">
    <property type="nucleotide sequence ID" value="XM_035683421.1"/>
</dbReference>
<dbReference type="InterPro" id="IPR036047">
    <property type="entry name" value="F-box-like_dom_sf"/>
</dbReference>
<dbReference type="Pfam" id="PF12937">
    <property type="entry name" value="F-box-like"/>
    <property type="match status" value="1"/>
</dbReference>
<dbReference type="SMART" id="SM00256">
    <property type="entry name" value="FBOX"/>
    <property type="match status" value="1"/>
</dbReference>
<reference evidence="2" key="1">
    <citation type="submission" date="2025-08" db="UniProtKB">
        <authorList>
            <consortium name="RefSeq"/>
        </authorList>
    </citation>
    <scope>IDENTIFICATION</scope>
    <source>
        <tissue evidence="2">Leaves</tissue>
    </source>
</reference>
<dbReference type="OrthoDB" id="3219396at2759"/>
<dbReference type="GeneID" id="109005948"/>
<dbReference type="GO" id="GO:0019005">
    <property type="term" value="C:SCF ubiquitin ligase complex"/>
    <property type="evidence" value="ECO:0000318"/>
    <property type="project" value="GO_Central"/>
</dbReference>
<dbReference type="InterPro" id="IPR001810">
    <property type="entry name" value="F-box_dom"/>
</dbReference>